<evidence type="ECO:0000313" key="3">
    <source>
        <dbReference type="Proteomes" id="UP000654370"/>
    </source>
</evidence>
<dbReference type="Proteomes" id="UP000654370">
    <property type="component" value="Unassembled WGS sequence"/>
</dbReference>
<reference evidence="2" key="1">
    <citation type="submission" date="2020-12" db="EMBL/GenBank/DDBJ databases">
        <title>Metabolic potential, ecology and presence of endohyphal bacteria is reflected in genomic diversity of Mucoromycotina.</title>
        <authorList>
            <person name="Muszewska A."/>
            <person name="Okrasinska A."/>
            <person name="Steczkiewicz K."/>
            <person name="Drgas O."/>
            <person name="Orlowska M."/>
            <person name="Perlinska-Lenart U."/>
            <person name="Aleksandrzak-Piekarczyk T."/>
            <person name="Szatraj K."/>
            <person name="Zielenkiewicz U."/>
            <person name="Pilsyk S."/>
            <person name="Malc E."/>
            <person name="Mieczkowski P."/>
            <person name="Kruszewska J.S."/>
            <person name="Biernat P."/>
            <person name="Pawlowska J."/>
        </authorList>
    </citation>
    <scope>NUCLEOTIDE SEQUENCE</scope>
    <source>
        <strain evidence="2">WA0000067209</strain>
    </source>
</reference>
<feature type="compositionally biased region" description="Basic residues" evidence="1">
    <location>
        <begin position="180"/>
        <end position="190"/>
    </location>
</feature>
<comment type="caution">
    <text evidence="2">The sequence shown here is derived from an EMBL/GenBank/DDBJ whole genome shotgun (WGS) entry which is preliminary data.</text>
</comment>
<sequence length="198" mass="21868">MDSSKNYSDSDAGPSRSLETKCKQKANDEGLAAPPILVSSKPSHPTSSMMWEQLLRMVGISCDFNRGPRLSQLSSMIYSYNSGLIAPCLSSPPPTRKTTRSIQKNSGSFEIAAPKERAKCHQRNLIHVKDRSVPYNRRGANIHAALKYTFVVRALNNNERPDLFKRQQSTNAGEDASRGRPSRRLVRPRGGRGGLIAS</sequence>
<evidence type="ECO:0000256" key="1">
    <source>
        <dbReference type="SAM" id="MobiDB-lite"/>
    </source>
</evidence>
<name>A0A8H7PQX6_MORIS</name>
<organism evidence="2 3">
    <name type="scientific">Mortierella isabellina</name>
    <name type="common">Filamentous fungus</name>
    <name type="synonym">Umbelopsis isabellina</name>
    <dbReference type="NCBI Taxonomy" id="91625"/>
    <lineage>
        <taxon>Eukaryota</taxon>
        <taxon>Fungi</taxon>
        <taxon>Fungi incertae sedis</taxon>
        <taxon>Mucoromycota</taxon>
        <taxon>Mucoromycotina</taxon>
        <taxon>Umbelopsidomycetes</taxon>
        <taxon>Umbelopsidales</taxon>
        <taxon>Umbelopsidaceae</taxon>
        <taxon>Umbelopsis</taxon>
    </lineage>
</organism>
<feature type="compositionally biased region" description="Basic and acidic residues" evidence="1">
    <location>
        <begin position="18"/>
        <end position="28"/>
    </location>
</feature>
<feature type="region of interest" description="Disordered" evidence="1">
    <location>
        <begin position="161"/>
        <end position="198"/>
    </location>
</feature>
<dbReference type="EMBL" id="JAEPQZ010000008">
    <property type="protein sequence ID" value="KAG2178270.1"/>
    <property type="molecule type" value="Genomic_DNA"/>
</dbReference>
<accession>A0A8H7PQX6</accession>
<protein>
    <submittedName>
        <fullName evidence="2">Uncharacterized protein</fullName>
    </submittedName>
</protein>
<proteinExistence type="predicted"/>
<feature type="region of interest" description="Disordered" evidence="1">
    <location>
        <begin position="1"/>
        <end position="44"/>
    </location>
</feature>
<keyword evidence="3" id="KW-1185">Reference proteome</keyword>
<dbReference type="AlphaFoldDB" id="A0A8H7PQX6"/>
<evidence type="ECO:0000313" key="2">
    <source>
        <dbReference type="EMBL" id="KAG2178270.1"/>
    </source>
</evidence>
<gene>
    <name evidence="2" type="ORF">INT43_003523</name>
</gene>